<dbReference type="EMBL" id="VCGU01000008">
    <property type="protein sequence ID" value="TRY72289.1"/>
    <property type="molecule type" value="Genomic_DNA"/>
</dbReference>
<evidence type="ECO:0000313" key="1">
    <source>
        <dbReference type="EMBL" id="TRY72289.1"/>
    </source>
</evidence>
<protein>
    <submittedName>
        <fullName evidence="1">Uncharacterized protein</fullName>
    </submittedName>
</protein>
<keyword evidence="2" id="KW-1185">Reference proteome</keyword>
<comment type="caution">
    <text evidence="1">The sequence shown here is derived from an EMBL/GenBank/DDBJ whole genome shotgun (WGS) entry which is preliminary data.</text>
</comment>
<proteinExistence type="predicted"/>
<organism evidence="1 2">
    <name type="scientific">Tigriopus californicus</name>
    <name type="common">Marine copepod</name>
    <dbReference type="NCBI Taxonomy" id="6832"/>
    <lineage>
        <taxon>Eukaryota</taxon>
        <taxon>Metazoa</taxon>
        <taxon>Ecdysozoa</taxon>
        <taxon>Arthropoda</taxon>
        <taxon>Crustacea</taxon>
        <taxon>Multicrustacea</taxon>
        <taxon>Hexanauplia</taxon>
        <taxon>Copepoda</taxon>
        <taxon>Harpacticoida</taxon>
        <taxon>Harpacticidae</taxon>
        <taxon>Tigriopus</taxon>
    </lineage>
</organism>
<dbReference type="AlphaFoldDB" id="A0A553P3N0"/>
<gene>
    <name evidence="1" type="ORF">TCAL_16171</name>
</gene>
<name>A0A553P3N0_TIGCA</name>
<dbReference type="Proteomes" id="UP000318571">
    <property type="component" value="Chromosome 7"/>
</dbReference>
<evidence type="ECO:0000313" key="2">
    <source>
        <dbReference type="Proteomes" id="UP000318571"/>
    </source>
</evidence>
<reference evidence="1 2" key="1">
    <citation type="journal article" date="2018" name="Nat. Ecol. Evol.">
        <title>Genomic signatures of mitonuclear coevolution across populations of Tigriopus californicus.</title>
        <authorList>
            <person name="Barreto F.S."/>
            <person name="Watson E.T."/>
            <person name="Lima T.G."/>
            <person name="Willett C.S."/>
            <person name="Edmands S."/>
            <person name="Li W."/>
            <person name="Burton R.S."/>
        </authorList>
    </citation>
    <scope>NUCLEOTIDE SEQUENCE [LARGE SCALE GENOMIC DNA]</scope>
    <source>
        <strain evidence="1 2">San Diego</strain>
    </source>
</reference>
<accession>A0A553P3N0</accession>
<sequence>MCQCIFGVIGEPRFRMVDLPALCGFGADGLLSSCNRVLKVALEHGGTIKSLPNFVLLIVGGKCLRDQGAFVAIRHVNVAFQLLTDGRRAHNFQCHLV</sequence>